<dbReference type="InterPro" id="IPR013154">
    <property type="entry name" value="ADH-like_N"/>
</dbReference>
<proteinExistence type="predicted"/>
<dbReference type="GO" id="GO:0016491">
    <property type="term" value="F:oxidoreductase activity"/>
    <property type="evidence" value="ECO:0007669"/>
    <property type="project" value="InterPro"/>
</dbReference>
<sequence>MRAILCTEFADPPRLSVAAQDCPAPSAGQVRVRVQAAAVSFMDLLMVQGRYQMRPPLPFVPGTDAAGVIDAVGPDVTGLQPGNRVICSDWTGAWAEQRLVAESQITPVPGGLDLETACTVRYAYGTAHYALVECARLQPGETVFVSGAAGGVGLATVDLARHLGARVLAGVSSPERAAVALSRGAEQVIVYGPGDLKAQLMALTGGRGVDIGVDQVGGEVFGGLSRAMAWGGRLLPIGFTSGSIPSLPANLPLLKNYALVGAFWGAWSQRHPEPSARADRQLLAWIRAGQLRPLVSEVLALEQAAEALHRLGTRAVQGRLVLRVV</sequence>
<protein>
    <submittedName>
        <fullName evidence="2">NADPH:quinone oxidoreductase family protein</fullName>
    </submittedName>
</protein>
<keyword evidence="3" id="KW-1185">Reference proteome</keyword>
<reference evidence="2" key="1">
    <citation type="submission" date="2019-02" db="EMBL/GenBank/DDBJ databases">
        <title>Draft genome of the type strain Pelomonas aquatica CCUG 52575T.</title>
        <authorList>
            <person name="Gomila M."/>
            <person name="Lalucat J."/>
        </authorList>
    </citation>
    <scope>NUCLEOTIDE SEQUENCE</scope>
    <source>
        <strain evidence="2">CCUG 52575</strain>
    </source>
</reference>
<dbReference type="InterPro" id="IPR036291">
    <property type="entry name" value="NAD(P)-bd_dom_sf"/>
</dbReference>
<dbReference type="InterPro" id="IPR051397">
    <property type="entry name" value="Zn-ADH-like_protein"/>
</dbReference>
<dbReference type="SUPFAM" id="SSF50129">
    <property type="entry name" value="GroES-like"/>
    <property type="match status" value="1"/>
</dbReference>
<feature type="domain" description="Enoyl reductase (ER)" evidence="1">
    <location>
        <begin position="10"/>
        <end position="322"/>
    </location>
</feature>
<dbReference type="EMBL" id="SGUG01000018">
    <property type="protein sequence ID" value="MDG0863498.1"/>
    <property type="molecule type" value="Genomic_DNA"/>
</dbReference>
<dbReference type="RefSeq" id="WP_268152797.1">
    <property type="nucleotide sequence ID" value="NZ_JAPPUW010000017.1"/>
</dbReference>
<evidence type="ECO:0000259" key="1">
    <source>
        <dbReference type="SMART" id="SM00829"/>
    </source>
</evidence>
<comment type="caution">
    <text evidence="2">The sequence shown here is derived from an EMBL/GenBank/DDBJ whole genome shotgun (WGS) entry which is preliminary data.</text>
</comment>
<dbReference type="PANTHER" id="PTHR43677">
    <property type="entry name" value="SHORT-CHAIN DEHYDROGENASE/REDUCTASE"/>
    <property type="match status" value="1"/>
</dbReference>
<dbReference type="CDD" id="cd08241">
    <property type="entry name" value="QOR1"/>
    <property type="match status" value="1"/>
</dbReference>
<organism evidence="2 3">
    <name type="scientific">Pelomonas aquatica</name>
    <dbReference type="NCBI Taxonomy" id="431058"/>
    <lineage>
        <taxon>Bacteria</taxon>
        <taxon>Pseudomonadati</taxon>
        <taxon>Pseudomonadota</taxon>
        <taxon>Betaproteobacteria</taxon>
        <taxon>Burkholderiales</taxon>
        <taxon>Sphaerotilaceae</taxon>
        <taxon>Roseateles</taxon>
    </lineage>
</organism>
<dbReference type="InterPro" id="IPR011032">
    <property type="entry name" value="GroES-like_sf"/>
</dbReference>
<dbReference type="Gene3D" id="3.90.180.10">
    <property type="entry name" value="Medium-chain alcohol dehydrogenases, catalytic domain"/>
    <property type="match status" value="1"/>
</dbReference>
<dbReference type="Pfam" id="PF00107">
    <property type="entry name" value="ADH_zinc_N"/>
    <property type="match status" value="1"/>
</dbReference>
<evidence type="ECO:0000313" key="3">
    <source>
        <dbReference type="Proteomes" id="UP001152766"/>
    </source>
</evidence>
<evidence type="ECO:0000313" key="2">
    <source>
        <dbReference type="EMBL" id="MDG0863498.1"/>
    </source>
</evidence>
<dbReference type="Proteomes" id="UP001152766">
    <property type="component" value="Unassembled WGS sequence"/>
</dbReference>
<dbReference type="Pfam" id="PF08240">
    <property type="entry name" value="ADH_N"/>
    <property type="match status" value="1"/>
</dbReference>
<dbReference type="PANTHER" id="PTHR43677:SF4">
    <property type="entry name" value="QUINONE OXIDOREDUCTASE-LIKE PROTEIN 2"/>
    <property type="match status" value="1"/>
</dbReference>
<dbReference type="AlphaFoldDB" id="A0A9X4LNH4"/>
<accession>A0A9X4LNH4</accession>
<dbReference type="SUPFAM" id="SSF51735">
    <property type="entry name" value="NAD(P)-binding Rossmann-fold domains"/>
    <property type="match status" value="1"/>
</dbReference>
<dbReference type="SMART" id="SM00829">
    <property type="entry name" value="PKS_ER"/>
    <property type="match status" value="1"/>
</dbReference>
<dbReference type="InterPro" id="IPR020843">
    <property type="entry name" value="ER"/>
</dbReference>
<name>A0A9X4LNH4_9BURK</name>
<dbReference type="InterPro" id="IPR013149">
    <property type="entry name" value="ADH-like_C"/>
</dbReference>
<gene>
    <name evidence="2" type="ORF">EXJ73_13590</name>
</gene>
<dbReference type="Gene3D" id="3.40.50.720">
    <property type="entry name" value="NAD(P)-binding Rossmann-like Domain"/>
    <property type="match status" value="1"/>
</dbReference>